<protein>
    <submittedName>
        <fullName evidence="8">Major facilitator superfamily domain-containing protein 3-like</fullName>
    </submittedName>
</protein>
<keyword evidence="7" id="KW-1185">Reference proteome</keyword>
<accession>A0A6P8J0L7</accession>
<gene>
    <name evidence="8" type="primary">LOC116305869</name>
</gene>
<feature type="transmembrane region" description="Helical" evidence="6">
    <location>
        <begin position="165"/>
        <end position="185"/>
    </location>
</feature>
<dbReference type="SUPFAM" id="SSF103473">
    <property type="entry name" value="MFS general substrate transporter"/>
    <property type="match status" value="1"/>
</dbReference>
<feature type="transmembrane region" description="Helical" evidence="6">
    <location>
        <begin position="331"/>
        <end position="357"/>
    </location>
</feature>
<evidence type="ECO:0000313" key="7">
    <source>
        <dbReference type="Proteomes" id="UP000515163"/>
    </source>
</evidence>
<feature type="transmembrane region" description="Helical" evidence="6">
    <location>
        <begin position="70"/>
        <end position="92"/>
    </location>
</feature>
<evidence type="ECO:0000256" key="2">
    <source>
        <dbReference type="ARBA" id="ARBA00022448"/>
    </source>
</evidence>
<feature type="transmembrane region" description="Helical" evidence="6">
    <location>
        <begin position="40"/>
        <end position="58"/>
    </location>
</feature>
<feature type="transmembrane region" description="Helical" evidence="6">
    <location>
        <begin position="98"/>
        <end position="117"/>
    </location>
</feature>
<keyword evidence="5 6" id="KW-0472">Membrane</keyword>
<dbReference type="PANTHER" id="PTHR12778">
    <property type="entry name" value="SOLUTE CARRIER FAMILY 33 ACETYL-COA TRANSPORTER -RELATED"/>
    <property type="match status" value="1"/>
</dbReference>
<dbReference type="RefSeq" id="XP_031571708.1">
    <property type="nucleotide sequence ID" value="XM_031715848.1"/>
</dbReference>
<dbReference type="AlphaFoldDB" id="A0A6P8J0L7"/>
<dbReference type="PANTHER" id="PTHR12778:SF10">
    <property type="entry name" value="MAJOR FACILITATOR SUPERFAMILY DOMAIN-CONTAINING PROTEIN 3"/>
    <property type="match status" value="1"/>
</dbReference>
<dbReference type="OrthoDB" id="6415790at2759"/>
<evidence type="ECO:0000313" key="8">
    <source>
        <dbReference type="RefSeq" id="XP_031571708.1"/>
    </source>
</evidence>
<dbReference type="InterPro" id="IPR004752">
    <property type="entry name" value="AmpG_permease/AT-1"/>
</dbReference>
<proteinExistence type="predicted"/>
<feature type="transmembrane region" description="Helical" evidence="6">
    <location>
        <begin position="263"/>
        <end position="287"/>
    </location>
</feature>
<keyword evidence="4 6" id="KW-1133">Transmembrane helix</keyword>
<keyword evidence="3 6" id="KW-0812">Transmembrane</keyword>
<dbReference type="Proteomes" id="UP000515163">
    <property type="component" value="Unplaced"/>
</dbReference>
<dbReference type="Pfam" id="PF07690">
    <property type="entry name" value="MFS_1"/>
    <property type="match status" value="1"/>
</dbReference>
<dbReference type="InterPro" id="IPR011701">
    <property type="entry name" value="MFS"/>
</dbReference>
<dbReference type="GO" id="GO:0016020">
    <property type="term" value="C:membrane"/>
    <property type="evidence" value="ECO:0007669"/>
    <property type="project" value="UniProtKB-SubCell"/>
</dbReference>
<keyword evidence="2" id="KW-0813">Transport</keyword>
<organism evidence="7 8">
    <name type="scientific">Actinia tenebrosa</name>
    <name type="common">Australian red waratah sea anemone</name>
    <dbReference type="NCBI Taxonomy" id="6105"/>
    <lineage>
        <taxon>Eukaryota</taxon>
        <taxon>Metazoa</taxon>
        <taxon>Cnidaria</taxon>
        <taxon>Anthozoa</taxon>
        <taxon>Hexacorallia</taxon>
        <taxon>Actiniaria</taxon>
        <taxon>Actiniidae</taxon>
        <taxon>Actinia</taxon>
    </lineage>
</organism>
<feature type="transmembrane region" description="Helical" evidence="6">
    <location>
        <begin position="12"/>
        <end position="34"/>
    </location>
</feature>
<dbReference type="InParanoid" id="A0A6P8J0L7"/>
<evidence type="ECO:0000256" key="4">
    <source>
        <dbReference type="ARBA" id="ARBA00022989"/>
    </source>
</evidence>
<feature type="transmembrane region" description="Helical" evidence="6">
    <location>
        <begin position="393"/>
        <end position="415"/>
    </location>
</feature>
<name>A0A6P8J0L7_ACTTE</name>
<sequence length="431" mass="48101">MDEQPNMSTLPIFIFILYLFQGILYGLQVNFLPITLRNKGLSLSFIGSLNLLALPWIFKSLWAPAIDLYCSIRSWLTITLTGILTCLFLVHLTQEGTLFSLITIILNIFSATHELVIGKILLRQLKDEQLKTASSYKVFAYKAGSLLGGGATIWISSVLELTNQVFLIMSAIYFALLFFTIFLIPENVLEKPEVMKTRDSQMVSCAVPEVKAKSFDFSGVSLFITNMSRGSKWMVTCLLVYKFASHSSHLLFTMALVDRGVKVSNIGLMSGVIGHVISLLVAMVIGIMLSQKRFSSMSILFCVSLLDVLSVLVQIFIVFSQNAAQVSTNTVFFSFCLQHIVLGAQAIPVFSITLMFCQREHSKYQTTQHSLYTTLDTLGSKFSSFIAGLMADFFGYAFGLCISFLASIAFLFLVVKGPKEREIERQHAKRE</sequence>
<dbReference type="KEGG" id="aten:116305869"/>
<dbReference type="Gene3D" id="1.20.1250.20">
    <property type="entry name" value="MFS general substrate transporter like domains"/>
    <property type="match status" value="1"/>
</dbReference>
<dbReference type="InterPro" id="IPR036259">
    <property type="entry name" value="MFS_trans_sf"/>
</dbReference>
<comment type="subcellular location">
    <subcellularLocation>
        <location evidence="1">Membrane</location>
        <topology evidence="1">Multi-pass membrane protein</topology>
    </subcellularLocation>
</comment>
<dbReference type="GO" id="GO:0022857">
    <property type="term" value="F:transmembrane transporter activity"/>
    <property type="evidence" value="ECO:0007669"/>
    <property type="project" value="InterPro"/>
</dbReference>
<feature type="transmembrane region" description="Helical" evidence="6">
    <location>
        <begin position="299"/>
        <end position="319"/>
    </location>
</feature>
<evidence type="ECO:0000256" key="1">
    <source>
        <dbReference type="ARBA" id="ARBA00004141"/>
    </source>
</evidence>
<dbReference type="GeneID" id="116305869"/>
<evidence type="ECO:0000256" key="6">
    <source>
        <dbReference type="SAM" id="Phobius"/>
    </source>
</evidence>
<evidence type="ECO:0000256" key="5">
    <source>
        <dbReference type="ARBA" id="ARBA00023136"/>
    </source>
</evidence>
<feature type="transmembrane region" description="Helical" evidence="6">
    <location>
        <begin position="138"/>
        <end position="159"/>
    </location>
</feature>
<evidence type="ECO:0000256" key="3">
    <source>
        <dbReference type="ARBA" id="ARBA00022692"/>
    </source>
</evidence>
<reference evidence="8" key="1">
    <citation type="submission" date="2025-08" db="UniProtKB">
        <authorList>
            <consortium name="RefSeq"/>
        </authorList>
    </citation>
    <scope>IDENTIFICATION</scope>
    <source>
        <tissue evidence="8">Tentacle</tissue>
    </source>
</reference>